<feature type="transmembrane region" description="Helical" evidence="4">
    <location>
        <begin position="148"/>
        <end position="169"/>
    </location>
</feature>
<feature type="transmembrane region" description="Helical" evidence="4">
    <location>
        <begin position="393"/>
        <end position="412"/>
    </location>
</feature>
<dbReference type="PROSITE" id="PS50850">
    <property type="entry name" value="MFS"/>
    <property type="match status" value="1"/>
</dbReference>
<dbReference type="InterPro" id="IPR011701">
    <property type="entry name" value="MFS"/>
</dbReference>
<feature type="transmembrane region" description="Helical" evidence="4">
    <location>
        <begin position="175"/>
        <end position="193"/>
    </location>
</feature>
<dbReference type="PANTHER" id="PTHR23527">
    <property type="entry name" value="BLL3282 PROTEIN"/>
    <property type="match status" value="1"/>
</dbReference>
<dbReference type="Pfam" id="PF07690">
    <property type="entry name" value="MFS_1"/>
    <property type="match status" value="1"/>
</dbReference>
<dbReference type="Gene3D" id="1.20.1250.20">
    <property type="entry name" value="MFS general substrate transporter like domains"/>
    <property type="match status" value="2"/>
</dbReference>
<keyword evidence="3 4" id="KW-0472">Membrane</keyword>
<proteinExistence type="predicted"/>
<sequence>MSGEEAAAAAPATRSPDAFLWVWPLAATLGIQTASSFLLRLIPTIAPVLTASLGLSPEAIGSISSVGTVGSMLFLAIGHPLIRRFGPIRTLQIGLLLGGVGLALLTPPWWAAAYGASLLLGLGYGPSAPAGSDILLRHSPAAHRTLIFSLKQAGVPLGGVLAGLALPWLVGLMDWRAALLVVALLPLATVLLVQPLRERIDVDRDAGQPIGPSVLLSPANMLRPLRLVVSSPPLRGLTLAGCCFAIGQGSLFAFTVTWLVGLGYGLAQAGLVFAVMQATGVFGRVLLGWTSDRLGSGMPTLRFTAVSACATMLALASASAAWPFWALLLLAGVAGVTVSSWNGVHLAEVARHSPQGRVGETTAGATLITFVGYVVGPAGFGLALGALGGYPAAFLGVAAVSLVAFGGLIWSARQG</sequence>
<feature type="transmembrane region" description="Helical" evidence="4">
    <location>
        <begin position="266"/>
        <end position="287"/>
    </location>
</feature>
<dbReference type="AlphaFoldDB" id="A0AAU7JHN9"/>
<dbReference type="InterPro" id="IPR052952">
    <property type="entry name" value="MFS-Transporter"/>
</dbReference>
<feature type="transmembrane region" description="Helical" evidence="4">
    <location>
        <begin position="59"/>
        <end position="78"/>
    </location>
</feature>
<evidence type="ECO:0000313" key="6">
    <source>
        <dbReference type="EMBL" id="XBO39932.1"/>
    </source>
</evidence>
<evidence type="ECO:0000256" key="2">
    <source>
        <dbReference type="ARBA" id="ARBA00022989"/>
    </source>
</evidence>
<reference evidence="6" key="1">
    <citation type="submission" date="2024-05" db="EMBL/GenBank/DDBJ databases">
        <authorList>
            <person name="Kim S."/>
            <person name="Heo J."/>
            <person name="Choi H."/>
            <person name="Choi Y."/>
            <person name="Kwon S.-W."/>
            <person name="Kim Y."/>
        </authorList>
    </citation>
    <scope>NUCLEOTIDE SEQUENCE</scope>
    <source>
        <strain evidence="6">KACC 23698</strain>
    </source>
</reference>
<evidence type="ECO:0000256" key="4">
    <source>
        <dbReference type="SAM" id="Phobius"/>
    </source>
</evidence>
<feature type="transmembrane region" description="Helical" evidence="4">
    <location>
        <begin position="20"/>
        <end position="39"/>
    </location>
</feature>
<dbReference type="SUPFAM" id="SSF103473">
    <property type="entry name" value="MFS general substrate transporter"/>
    <property type="match status" value="1"/>
</dbReference>
<organism evidence="6">
    <name type="scientific">Alsobacter sp. KACC 23698</name>
    <dbReference type="NCBI Taxonomy" id="3149229"/>
    <lineage>
        <taxon>Bacteria</taxon>
        <taxon>Pseudomonadati</taxon>
        <taxon>Pseudomonadota</taxon>
        <taxon>Alphaproteobacteria</taxon>
        <taxon>Hyphomicrobiales</taxon>
        <taxon>Alsobacteraceae</taxon>
        <taxon>Alsobacter</taxon>
    </lineage>
</organism>
<evidence type="ECO:0000259" key="5">
    <source>
        <dbReference type="PROSITE" id="PS50850"/>
    </source>
</evidence>
<feature type="domain" description="Major facilitator superfamily (MFS) profile" evidence="5">
    <location>
        <begin position="1"/>
        <end position="415"/>
    </location>
</feature>
<dbReference type="GO" id="GO:0022857">
    <property type="term" value="F:transmembrane transporter activity"/>
    <property type="evidence" value="ECO:0007669"/>
    <property type="project" value="InterPro"/>
</dbReference>
<keyword evidence="1 4" id="KW-0812">Transmembrane</keyword>
<dbReference type="EMBL" id="CP157484">
    <property type="protein sequence ID" value="XBO39932.1"/>
    <property type="molecule type" value="Genomic_DNA"/>
</dbReference>
<feature type="transmembrane region" description="Helical" evidence="4">
    <location>
        <begin position="236"/>
        <end position="260"/>
    </location>
</feature>
<name>A0AAU7JHN9_9HYPH</name>
<feature type="transmembrane region" description="Helical" evidence="4">
    <location>
        <begin position="324"/>
        <end position="344"/>
    </location>
</feature>
<gene>
    <name evidence="6" type="ORF">ABEG18_03885</name>
</gene>
<evidence type="ECO:0000256" key="1">
    <source>
        <dbReference type="ARBA" id="ARBA00022692"/>
    </source>
</evidence>
<feature type="transmembrane region" description="Helical" evidence="4">
    <location>
        <begin position="90"/>
        <end position="110"/>
    </location>
</feature>
<dbReference type="RefSeq" id="WP_406856784.1">
    <property type="nucleotide sequence ID" value="NZ_CP157484.1"/>
</dbReference>
<dbReference type="InterPro" id="IPR036259">
    <property type="entry name" value="MFS_trans_sf"/>
</dbReference>
<accession>A0AAU7JHN9</accession>
<protein>
    <submittedName>
        <fullName evidence="6">MFS transporter</fullName>
    </submittedName>
</protein>
<dbReference type="PANTHER" id="PTHR23527:SF1">
    <property type="entry name" value="BLL3282 PROTEIN"/>
    <property type="match status" value="1"/>
</dbReference>
<keyword evidence="2 4" id="KW-1133">Transmembrane helix</keyword>
<dbReference type="InterPro" id="IPR020846">
    <property type="entry name" value="MFS_dom"/>
</dbReference>
<feature type="transmembrane region" description="Helical" evidence="4">
    <location>
        <begin position="365"/>
        <end position="387"/>
    </location>
</feature>
<evidence type="ECO:0000256" key="3">
    <source>
        <dbReference type="ARBA" id="ARBA00023136"/>
    </source>
</evidence>